<dbReference type="EMBL" id="UOFY01000008">
    <property type="protein sequence ID" value="VAX06577.1"/>
    <property type="molecule type" value="Genomic_DNA"/>
</dbReference>
<proteinExistence type="predicted"/>
<protein>
    <submittedName>
        <fullName evidence="1">Uncharacterized protein</fullName>
    </submittedName>
</protein>
<sequence length="305" mass="33828">MADKNNKPSTLFAISILAMAASLAYFTFEFSQFVRQVPDILENVRITSEKIEPVLDEVAQIRDLIPAILVEVSATREAIPPILGEVKNIRESIPPILTEVSKTREQIPAILDEVAAVREQLPATLATADKASDAVVSVSTEMKAYQPIATDALVQMEGVRKEVPVILDRVDAMIGQARVAARDASSGMITGFLGGVITAPFRLVGNFGSSVMGLSKSEVDDYTDEDIALVEEHGKDLITSGILDESRKWKNFDRDQNFEVSLVKIYVQNNRECRDLRIQAWKQTNQVLDTEVKICLNEKGEWDYE</sequence>
<name>A0A3B1BPJ5_9ZZZZ</name>
<accession>A0A3B1BPJ5</accession>
<organism evidence="1">
    <name type="scientific">hydrothermal vent metagenome</name>
    <dbReference type="NCBI Taxonomy" id="652676"/>
    <lineage>
        <taxon>unclassified sequences</taxon>
        <taxon>metagenomes</taxon>
        <taxon>ecological metagenomes</taxon>
    </lineage>
</organism>
<dbReference type="AlphaFoldDB" id="A0A3B1BPJ5"/>
<gene>
    <name evidence="1" type="ORF">MNBD_GAMMA25-1945</name>
</gene>
<reference evidence="1" key="1">
    <citation type="submission" date="2018-06" db="EMBL/GenBank/DDBJ databases">
        <authorList>
            <person name="Zhirakovskaya E."/>
        </authorList>
    </citation>
    <scope>NUCLEOTIDE SEQUENCE</scope>
</reference>
<evidence type="ECO:0000313" key="1">
    <source>
        <dbReference type="EMBL" id="VAX06577.1"/>
    </source>
</evidence>